<dbReference type="eggNOG" id="COG0600">
    <property type="taxonomic scope" value="Bacteria"/>
</dbReference>
<reference evidence="10 11" key="1">
    <citation type="journal article" date="2011" name="Stand. Genomic Sci.">
        <title>Complete genome sequence of Syntrophobotulus glycolicus type strain (FlGlyR).</title>
        <authorList>
            <person name="Han C."/>
            <person name="Mwirichia R."/>
            <person name="Chertkov O."/>
            <person name="Held B."/>
            <person name="Lapidus A."/>
            <person name="Nolan M."/>
            <person name="Lucas S."/>
            <person name="Hammon N."/>
            <person name="Deshpande S."/>
            <person name="Cheng J.F."/>
            <person name="Tapia R."/>
            <person name="Goodwin L."/>
            <person name="Pitluck S."/>
            <person name="Huntemann M."/>
            <person name="Liolios K."/>
            <person name="Ivanova N."/>
            <person name="Pagani I."/>
            <person name="Mavromatis K."/>
            <person name="Ovchinikova G."/>
            <person name="Pati A."/>
            <person name="Chen A."/>
            <person name="Palaniappan K."/>
            <person name="Land M."/>
            <person name="Hauser L."/>
            <person name="Brambilla E.M."/>
            <person name="Rohde M."/>
            <person name="Spring S."/>
            <person name="Sikorski J."/>
            <person name="Goker M."/>
            <person name="Woyke T."/>
            <person name="Bristow J."/>
            <person name="Eisen J.A."/>
            <person name="Markowitz V."/>
            <person name="Hugenholtz P."/>
            <person name="Kyrpides N.C."/>
            <person name="Klenk H.P."/>
            <person name="Detter J.C."/>
        </authorList>
    </citation>
    <scope>NUCLEOTIDE SEQUENCE [LARGE SCALE GENOMIC DNA]</scope>
    <source>
        <strain evidence="11">DSM 8271 / FlGlyR</strain>
    </source>
</reference>
<dbReference type="OrthoDB" id="9804353at2"/>
<protein>
    <submittedName>
        <fullName evidence="10">Binding-protein-dependent transport systems inner membrane component</fullName>
    </submittedName>
</protein>
<dbReference type="PROSITE" id="PS50928">
    <property type="entry name" value="ABC_TM1"/>
    <property type="match status" value="1"/>
</dbReference>
<evidence type="ECO:0000256" key="7">
    <source>
        <dbReference type="RuleBase" id="RU363032"/>
    </source>
</evidence>
<evidence type="ECO:0000256" key="6">
    <source>
        <dbReference type="ARBA" id="ARBA00023136"/>
    </source>
</evidence>
<keyword evidence="3" id="KW-1003">Cell membrane</keyword>
<dbReference type="KEGG" id="sgy:Sgly_2827"/>
<dbReference type="CDD" id="cd06261">
    <property type="entry name" value="TM_PBP2"/>
    <property type="match status" value="1"/>
</dbReference>
<organism evidence="10 11">
    <name type="scientific">Syntrophobotulus glycolicus (strain DSM 8271 / FlGlyR)</name>
    <dbReference type="NCBI Taxonomy" id="645991"/>
    <lineage>
        <taxon>Bacteria</taxon>
        <taxon>Bacillati</taxon>
        <taxon>Bacillota</taxon>
        <taxon>Clostridia</taxon>
        <taxon>Eubacteriales</taxon>
        <taxon>Desulfitobacteriaceae</taxon>
        <taxon>Syntrophobotulus</taxon>
    </lineage>
</organism>
<dbReference type="PANTHER" id="PTHR30151:SF0">
    <property type="entry name" value="ABC TRANSPORTER PERMEASE PROTEIN MJ0413-RELATED"/>
    <property type="match status" value="1"/>
</dbReference>
<evidence type="ECO:0000313" key="10">
    <source>
        <dbReference type="EMBL" id="ADY57097.1"/>
    </source>
</evidence>
<sequence>MKLKEYPVIFRMMLRLSGIFLVAVLWELLPRIGIVNHTFLPPLSVVLQEVAHLILTQHLLGHVLATLWRLMVGIVLAVLLAVPLGAVLGYWLPGAAVALNPLFRILGQINPFSLMTVFFLFLGVGEKAKLVVVTWVAFWPLIHHTITGIQTVEPDLIKAARSMGMSRGRLFLNVLLPGTVPAILLGIRSSAVLLLAILVAGEMLGGLAGLGWLLHWAGSYYVYPYATAPIFAVGLCISLVGVGLGVSLRQIEKGLLFWKPSASIWNGKAPDKGKVRVPSRGFPVAVAAAMLGIFLIGSVEISRLRHLNNSFAGEEDIPAITDHSEHMQQEDAERKSGSDSGSDHEKHSVHQNHSGHSPKTD</sequence>
<feature type="transmembrane region" description="Helical" evidence="7">
    <location>
        <begin position="67"/>
        <end position="93"/>
    </location>
</feature>
<dbReference type="InterPro" id="IPR035906">
    <property type="entry name" value="MetI-like_sf"/>
</dbReference>
<feature type="transmembrane region" description="Helical" evidence="7">
    <location>
        <begin position="193"/>
        <end position="214"/>
    </location>
</feature>
<dbReference type="EMBL" id="CP002547">
    <property type="protein sequence ID" value="ADY57097.1"/>
    <property type="molecule type" value="Genomic_DNA"/>
</dbReference>
<comment type="subcellular location">
    <subcellularLocation>
        <location evidence="1 7">Cell membrane</location>
        <topology evidence="1 7">Multi-pass membrane protein</topology>
    </subcellularLocation>
</comment>
<feature type="transmembrane region" description="Helical" evidence="7">
    <location>
        <begin position="282"/>
        <end position="301"/>
    </location>
</feature>
<feature type="transmembrane region" description="Helical" evidence="7">
    <location>
        <begin position="170"/>
        <end position="187"/>
    </location>
</feature>
<feature type="transmembrane region" description="Helical" evidence="7">
    <location>
        <begin position="105"/>
        <end position="124"/>
    </location>
</feature>
<dbReference type="Proteomes" id="UP000007488">
    <property type="component" value="Chromosome"/>
</dbReference>
<dbReference type="PANTHER" id="PTHR30151">
    <property type="entry name" value="ALKANE SULFONATE ABC TRANSPORTER-RELATED, MEMBRANE SUBUNIT"/>
    <property type="match status" value="1"/>
</dbReference>
<dbReference type="GO" id="GO:0055085">
    <property type="term" value="P:transmembrane transport"/>
    <property type="evidence" value="ECO:0007669"/>
    <property type="project" value="InterPro"/>
</dbReference>
<feature type="region of interest" description="Disordered" evidence="8">
    <location>
        <begin position="320"/>
        <end position="361"/>
    </location>
</feature>
<gene>
    <name evidence="10" type="ordered locus">Sgly_2827</name>
</gene>
<reference evidence="11" key="2">
    <citation type="submission" date="2011-02" db="EMBL/GenBank/DDBJ databases">
        <title>The complete genome of Syntrophobotulus glycolicus DSM 8271.</title>
        <authorList>
            <person name="Lucas S."/>
            <person name="Copeland A."/>
            <person name="Lapidus A."/>
            <person name="Bruce D."/>
            <person name="Goodwin L."/>
            <person name="Pitluck S."/>
            <person name="Kyrpides N."/>
            <person name="Mavromatis K."/>
            <person name="Pagani I."/>
            <person name="Ivanova N."/>
            <person name="Mikhailova N."/>
            <person name="Chertkov O."/>
            <person name="Held B."/>
            <person name="Detter J.C."/>
            <person name="Tapia R."/>
            <person name="Han C."/>
            <person name="Land M."/>
            <person name="Hauser L."/>
            <person name="Markowitz V."/>
            <person name="Cheng J.-F."/>
            <person name="Hugenholtz P."/>
            <person name="Woyke T."/>
            <person name="Wu D."/>
            <person name="Spring S."/>
            <person name="Schroeder M."/>
            <person name="Brambilla E."/>
            <person name="Klenk H.-P."/>
            <person name="Eisen J.A."/>
        </authorList>
    </citation>
    <scope>NUCLEOTIDE SEQUENCE [LARGE SCALE GENOMIC DNA]</scope>
    <source>
        <strain evidence="11">DSM 8271 / FlGlyR</strain>
    </source>
</reference>
<name>F0SYI5_SYNGF</name>
<comment type="similarity">
    <text evidence="7">Belongs to the binding-protein-dependent transport system permease family.</text>
</comment>
<keyword evidence="11" id="KW-1185">Reference proteome</keyword>
<feature type="transmembrane region" description="Helical" evidence="7">
    <location>
        <begin position="130"/>
        <end position="149"/>
    </location>
</feature>
<dbReference type="GO" id="GO:0005886">
    <property type="term" value="C:plasma membrane"/>
    <property type="evidence" value="ECO:0007669"/>
    <property type="project" value="UniProtKB-SubCell"/>
</dbReference>
<feature type="compositionally biased region" description="Basic and acidic residues" evidence="8">
    <location>
        <begin position="322"/>
        <end position="348"/>
    </location>
</feature>
<feature type="transmembrane region" description="Helical" evidence="7">
    <location>
        <begin position="12"/>
        <end position="29"/>
    </location>
</feature>
<dbReference type="STRING" id="645991.Sgly_2827"/>
<evidence type="ECO:0000256" key="1">
    <source>
        <dbReference type="ARBA" id="ARBA00004651"/>
    </source>
</evidence>
<feature type="compositionally biased region" description="Polar residues" evidence="8">
    <location>
        <begin position="351"/>
        <end position="361"/>
    </location>
</feature>
<accession>F0SYI5</accession>
<evidence type="ECO:0000259" key="9">
    <source>
        <dbReference type="PROSITE" id="PS50928"/>
    </source>
</evidence>
<dbReference type="AlphaFoldDB" id="F0SYI5"/>
<dbReference type="InterPro" id="IPR000515">
    <property type="entry name" value="MetI-like"/>
</dbReference>
<feature type="domain" description="ABC transmembrane type-1" evidence="9">
    <location>
        <begin position="63"/>
        <end position="248"/>
    </location>
</feature>
<evidence type="ECO:0000256" key="8">
    <source>
        <dbReference type="SAM" id="MobiDB-lite"/>
    </source>
</evidence>
<evidence type="ECO:0000256" key="3">
    <source>
        <dbReference type="ARBA" id="ARBA00022475"/>
    </source>
</evidence>
<evidence type="ECO:0000256" key="4">
    <source>
        <dbReference type="ARBA" id="ARBA00022692"/>
    </source>
</evidence>
<dbReference type="Pfam" id="PF00528">
    <property type="entry name" value="BPD_transp_1"/>
    <property type="match status" value="1"/>
</dbReference>
<dbReference type="RefSeq" id="WP_013625917.1">
    <property type="nucleotide sequence ID" value="NC_015172.1"/>
</dbReference>
<proteinExistence type="inferred from homology"/>
<keyword evidence="4 7" id="KW-0812">Transmembrane</keyword>
<keyword evidence="5 7" id="KW-1133">Transmembrane helix</keyword>
<keyword evidence="2 7" id="KW-0813">Transport</keyword>
<keyword evidence="6 7" id="KW-0472">Membrane</keyword>
<evidence type="ECO:0000256" key="5">
    <source>
        <dbReference type="ARBA" id="ARBA00022989"/>
    </source>
</evidence>
<dbReference type="Gene3D" id="1.10.3720.10">
    <property type="entry name" value="MetI-like"/>
    <property type="match status" value="1"/>
</dbReference>
<feature type="transmembrane region" description="Helical" evidence="7">
    <location>
        <begin position="226"/>
        <end position="248"/>
    </location>
</feature>
<dbReference type="HOGENOM" id="CLU_046113_1_3_9"/>
<dbReference type="SUPFAM" id="SSF161098">
    <property type="entry name" value="MetI-like"/>
    <property type="match status" value="1"/>
</dbReference>
<evidence type="ECO:0000313" key="11">
    <source>
        <dbReference type="Proteomes" id="UP000007488"/>
    </source>
</evidence>
<evidence type="ECO:0000256" key="2">
    <source>
        <dbReference type="ARBA" id="ARBA00022448"/>
    </source>
</evidence>